<dbReference type="PANTHER" id="PTHR41523:SF8">
    <property type="entry name" value="ETHYLENE RESPONSE SENSOR PROTEIN"/>
    <property type="match status" value="1"/>
</dbReference>
<dbReference type="GO" id="GO:0009881">
    <property type="term" value="F:photoreceptor activity"/>
    <property type="evidence" value="ECO:0007669"/>
    <property type="project" value="UniProtKB-KW"/>
</dbReference>
<evidence type="ECO:0000313" key="21">
    <source>
        <dbReference type="EMBL" id="EWY42077.1"/>
    </source>
</evidence>
<dbReference type="PROSITE" id="PS50112">
    <property type="entry name" value="PAS"/>
    <property type="match status" value="2"/>
</dbReference>
<organism evidence="21 22">
    <name type="scientific">Skermanella stibiiresistens SB22</name>
    <dbReference type="NCBI Taxonomy" id="1385369"/>
    <lineage>
        <taxon>Bacteria</taxon>
        <taxon>Pseudomonadati</taxon>
        <taxon>Pseudomonadota</taxon>
        <taxon>Alphaproteobacteria</taxon>
        <taxon>Rhodospirillales</taxon>
        <taxon>Azospirillaceae</taxon>
        <taxon>Skermanella</taxon>
    </lineage>
</organism>
<keyword evidence="17" id="KW-0812">Transmembrane</keyword>
<dbReference type="SMART" id="SM00911">
    <property type="entry name" value="HWE_HK"/>
    <property type="match status" value="1"/>
</dbReference>
<dbReference type="AlphaFoldDB" id="W9HBJ0"/>
<dbReference type="GO" id="GO:0005524">
    <property type="term" value="F:ATP binding"/>
    <property type="evidence" value="ECO:0007669"/>
    <property type="project" value="UniProtKB-KW"/>
</dbReference>
<dbReference type="InterPro" id="IPR013656">
    <property type="entry name" value="PAS_4"/>
</dbReference>
<dbReference type="PANTHER" id="PTHR41523">
    <property type="entry name" value="TWO-COMPONENT SYSTEM SENSOR PROTEIN"/>
    <property type="match status" value="1"/>
</dbReference>
<evidence type="ECO:0000256" key="7">
    <source>
        <dbReference type="ARBA" id="ARBA00022643"/>
    </source>
</evidence>
<feature type="transmembrane region" description="Helical" evidence="17">
    <location>
        <begin position="228"/>
        <end position="250"/>
    </location>
</feature>
<dbReference type="InterPro" id="IPR013655">
    <property type="entry name" value="PAS_fold_3"/>
</dbReference>
<comment type="caution">
    <text evidence="21">The sequence shown here is derived from an EMBL/GenBank/DDBJ whole genome shotgun (WGS) entry which is preliminary data.</text>
</comment>
<proteinExistence type="predicted"/>
<dbReference type="OrthoDB" id="5287260at2"/>
<dbReference type="Gene3D" id="3.40.50.2300">
    <property type="match status" value="1"/>
</dbReference>
<keyword evidence="17" id="KW-1133">Transmembrane helix</keyword>
<keyword evidence="8" id="KW-0808">Transferase</keyword>
<keyword evidence="17" id="KW-0472">Membrane</keyword>
<dbReference type="Pfam" id="PF17158">
    <property type="entry name" value="MASE4"/>
    <property type="match status" value="1"/>
</dbReference>
<evidence type="ECO:0000256" key="12">
    <source>
        <dbReference type="ARBA" id="ARBA00022840"/>
    </source>
</evidence>
<dbReference type="InterPro" id="IPR011102">
    <property type="entry name" value="Sig_transdc_His_kinase_HWE"/>
</dbReference>
<feature type="domain" description="PAS" evidence="19">
    <location>
        <begin position="426"/>
        <end position="497"/>
    </location>
</feature>
<feature type="domain" description="PAS" evidence="19">
    <location>
        <begin position="300"/>
        <end position="370"/>
    </location>
</feature>
<evidence type="ECO:0000313" key="22">
    <source>
        <dbReference type="Proteomes" id="UP000019486"/>
    </source>
</evidence>
<dbReference type="SMART" id="SM00448">
    <property type="entry name" value="REC"/>
    <property type="match status" value="1"/>
</dbReference>
<dbReference type="PROSITE" id="PS50113">
    <property type="entry name" value="PAC"/>
    <property type="match status" value="2"/>
</dbReference>
<dbReference type="SMART" id="SM00086">
    <property type="entry name" value="PAC"/>
    <property type="match status" value="2"/>
</dbReference>
<dbReference type="SUPFAM" id="SSF52172">
    <property type="entry name" value="CheY-like"/>
    <property type="match status" value="1"/>
</dbReference>
<keyword evidence="11" id="KW-0418">Kinase</keyword>
<protein>
    <recommendedName>
        <fullName evidence="2">histidine kinase</fullName>
        <ecNumber evidence="2">2.7.13.3</ecNumber>
    </recommendedName>
</protein>
<evidence type="ECO:0000256" key="9">
    <source>
        <dbReference type="ARBA" id="ARBA00022737"/>
    </source>
</evidence>
<dbReference type="EMBL" id="AVFL01000002">
    <property type="protein sequence ID" value="EWY42077.1"/>
    <property type="molecule type" value="Genomic_DNA"/>
</dbReference>
<keyword evidence="5" id="KW-0716">Sensory transduction</keyword>
<keyword evidence="3" id="KW-0600">Photoreceptor protein</keyword>
<evidence type="ECO:0000256" key="15">
    <source>
        <dbReference type="ARBA" id="ARBA00023170"/>
    </source>
</evidence>
<dbReference type="InterPro" id="IPR033424">
    <property type="entry name" value="MASE4"/>
</dbReference>
<feature type="domain" description="Response regulatory" evidence="18">
    <location>
        <begin position="769"/>
        <end position="881"/>
    </location>
</feature>
<feature type="modified residue" description="4-aspartylphosphate" evidence="16">
    <location>
        <position position="819"/>
    </location>
</feature>
<feature type="transmembrane region" description="Helical" evidence="17">
    <location>
        <begin position="24"/>
        <end position="45"/>
    </location>
</feature>
<dbReference type="SUPFAM" id="SSF55785">
    <property type="entry name" value="PYP-like sensor domain (PAS domain)"/>
    <property type="match status" value="2"/>
</dbReference>
<dbReference type="InterPro" id="IPR001610">
    <property type="entry name" value="PAC"/>
</dbReference>
<evidence type="ECO:0000256" key="3">
    <source>
        <dbReference type="ARBA" id="ARBA00022543"/>
    </source>
</evidence>
<dbReference type="Pfam" id="PF08447">
    <property type="entry name" value="PAS_3"/>
    <property type="match status" value="1"/>
</dbReference>
<dbReference type="Gene3D" id="3.30.450.20">
    <property type="entry name" value="PAS domain"/>
    <property type="match status" value="2"/>
</dbReference>
<dbReference type="InterPro" id="IPR000700">
    <property type="entry name" value="PAS-assoc_C"/>
</dbReference>
<dbReference type="InterPro" id="IPR011006">
    <property type="entry name" value="CheY-like_superfamily"/>
</dbReference>
<evidence type="ECO:0000256" key="4">
    <source>
        <dbReference type="ARBA" id="ARBA00022553"/>
    </source>
</evidence>
<keyword evidence="13" id="KW-0157">Chromophore</keyword>
<accession>W9HBJ0</accession>
<evidence type="ECO:0000256" key="8">
    <source>
        <dbReference type="ARBA" id="ARBA00022679"/>
    </source>
</evidence>
<dbReference type="PROSITE" id="PS50110">
    <property type="entry name" value="RESPONSE_REGULATORY"/>
    <property type="match status" value="1"/>
</dbReference>
<keyword evidence="22" id="KW-1185">Reference proteome</keyword>
<dbReference type="SMART" id="SM00091">
    <property type="entry name" value="PAS"/>
    <property type="match status" value="2"/>
</dbReference>
<keyword evidence="14" id="KW-0843">Virulence</keyword>
<evidence type="ECO:0000256" key="13">
    <source>
        <dbReference type="ARBA" id="ARBA00022991"/>
    </source>
</evidence>
<gene>
    <name evidence="21" type="ORF">N825_19390</name>
</gene>
<dbReference type="Pfam" id="PF00072">
    <property type="entry name" value="Response_reg"/>
    <property type="match status" value="1"/>
</dbReference>
<dbReference type="GO" id="GO:0000160">
    <property type="term" value="P:phosphorelay signal transduction system"/>
    <property type="evidence" value="ECO:0007669"/>
    <property type="project" value="InterPro"/>
</dbReference>
<keyword evidence="6" id="KW-0285">Flavoprotein</keyword>
<keyword evidence="10" id="KW-0547">Nucleotide-binding</keyword>
<keyword evidence="7" id="KW-0288">FMN</keyword>
<dbReference type="STRING" id="1385369.N825_19390"/>
<comment type="catalytic activity">
    <reaction evidence="1">
        <text>ATP + protein L-histidine = ADP + protein N-phospho-L-histidine.</text>
        <dbReference type="EC" id="2.7.13.3"/>
    </reaction>
</comment>
<feature type="domain" description="PAC" evidence="20">
    <location>
        <begin position="501"/>
        <end position="553"/>
    </location>
</feature>
<evidence type="ECO:0000256" key="11">
    <source>
        <dbReference type="ARBA" id="ARBA00022777"/>
    </source>
</evidence>
<dbReference type="SUPFAM" id="SSF55874">
    <property type="entry name" value="ATPase domain of HSP90 chaperone/DNA topoisomerase II/histidine kinase"/>
    <property type="match status" value="1"/>
</dbReference>
<feature type="transmembrane region" description="Helical" evidence="17">
    <location>
        <begin position="123"/>
        <end position="146"/>
    </location>
</feature>
<name>W9HBJ0_9PROT</name>
<evidence type="ECO:0000256" key="14">
    <source>
        <dbReference type="ARBA" id="ARBA00023026"/>
    </source>
</evidence>
<dbReference type="RefSeq" id="WP_084164307.1">
    <property type="nucleotide sequence ID" value="NZ_AVFL01000002.1"/>
</dbReference>
<feature type="transmembrane region" description="Helical" evidence="17">
    <location>
        <begin position="199"/>
        <end position="221"/>
    </location>
</feature>
<evidence type="ECO:0000259" key="18">
    <source>
        <dbReference type="PROSITE" id="PS50110"/>
    </source>
</evidence>
<feature type="transmembrane region" description="Helical" evidence="17">
    <location>
        <begin position="86"/>
        <end position="111"/>
    </location>
</feature>
<evidence type="ECO:0000259" key="20">
    <source>
        <dbReference type="PROSITE" id="PS50113"/>
    </source>
</evidence>
<feature type="transmembrane region" description="Helical" evidence="17">
    <location>
        <begin position="158"/>
        <end position="179"/>
    </location>
</feature>
<evidence type="ECO:0000256" key="17">
    <source>
        <dbReference type="SAM" id="Phobius"/>
    </source>
</evidence>
<dbReference type="NCBIfam" id="TIGR00229">
    <property type="entry name" value="sensory_box"/>
    <property type="match status" value="2"/>
</dbReference>
<dbReference type="EC" id="2.7.13.3" evidence="2"/>
<evidence type="ECO:0000256" key="5">
    <source>
        <dbReference type="ARBA" id="ARBA00022606"/>
    </source>
</evidence>
<keyword evidence="15" id="KW-0675">Receptor</keyword>
<feature type="domain" description="PAC" evidence="20">
    <location>
        <begin position="373"/>
        <end position="425"/>
    </location>
</feature>
<feature type="transmembrane region" description="Helical" evidence="17">
    <location>
        <begin position="51"/>
        <end position="74"/>
    </location>
</feature>
<evidence type="ECO:0000256" key="10">
    <source>
        <dbReference type="ARBA" id="ARBA00022741"/>
    </source>
</evidence>
<dbReference type="InterPro" id="IPR000014">
    <property type="entry name" value="PAS"/>
</dbReference>
<evidence type="ECO:0000256" key="2">
    <source>
        <dbReference type="ARBA" id="ARBA00012438"/>
    </source>
</evidence>
<keyword evidence="12" id="KW-0067">ATP-binding</keyword>
<keyword evidence="9" id="KW-0677">Repeat</keyword>
<dbReference type="GO" id="GO:0004673">
    <property type="term" value="F:protein histidine kinase activity"/>
    <property type="evidence" value="ECO:0007669"/>
    <property type="project" value="UniProtKB-EC"/>
</dbReference>
<evidence type="ECO:0000256" key="16">
    <source>
        <dbReference type="PROSITE-ProRule" id="PRU00169"/>
    </source>
</evidence>
<dbReference type="CDD" id="cd00130">
    <property type="entry name" value="PAS"/>
    <property type="match status" value="2"/>
</dbReference>
<dbReference type="Gene3D" id="3.30.565.10">
    <property type="entry name" value="Histidine kinase-like ATPase, C-terminal domain"/>
    <property type="match status" value="1"/>
</dbReference>
<sequence length="890" mass="95462">MEKSTGPDLPVGFAALVSSPGQRILVGVLSVCYAILIAAVVPFAATPGPVMPAVTITFATGVVIADLCTCFLLAVQYRERPSRTMLLLVAAYGYSGLMAVLHVLAFPGAWIVGQPLIGTFQTVGWLFVFWTLGYPILILVAVLLASREHGARSGSPPGSNALLVTCVGVVIAVGGLGLVTTTGQGFLPSEIVGERWAAWATLANWISAAVTATTIAAMWVVFRGRSTLFLWLSLVMCGFLAFILLGTLAGGRHTLGWNFSRISGFISAGLLLMMFLGDVARMQGVLSQSAHRLSDANLHLESRISTIVEQAMAGIAQIDLGGRLVFTNERFRAIVGRSPDHIAAHPVWHLVPDGDRIEVELLFRRLLAEGSSIEKEVRITRADGRECWIDIRAAGLLGAGGHWTGATVIVFDVTQRRELERTLIDSESALRRVVEGAPFPMMVHDEDGDVIHLSAAWLRLTGYSATQITTVAAWTELAHGAAPQTARADIERLFEFDGPVEEGEYTIRTANGQSLVWAFQSAPIGRDGRGKRLVVSMAADLTERKQSEDRVRLLMREVDHRAKNALAVVQSILLLSKADNPEDFVDAVLGRVQAMGRAHTLLASSHWAGADLLTMARDELAAYGGNGRVHIAGDPVVIAPNAAQAVSMLLHELATNAAKYGGLSRPNGRVELTWWFERGEALPLVAEWRESGGPPVRQPSRHGFGTNLLTRTVREQLRGQLTMDWNPQGLMVRFQLPMATYNPGNIVATAEPRGKDVSGSSPPELVGARVLVVEDETLTALSMSEILREAGLSVVGPVGAIAEAMTLVRSSPPDVALLDVNLSGEMSYSIADALEAMGVPYLFCTGYGTVDNMPDGRSIEVPVLRKPVSPANLLDGVTGLLNARGGRAIH</sequence>
<reference evidence="21 22" key="1">
    <citation type="submission" date="2013-08" db="EMBL/GenBank/DDBJ databases">
        <title>The genome sequence of Skermanella stibiiresistens.</title>
        <authorList>
            <person name="Zhu W."/>
            <person name="Wang G."/>
        </authorList>
    </citation>
    <scope>NUCLEOTIDE SEQUENCE [LARGE SCALE GENOMIC DNA]</scope>
    <source>
        <strain evidence="21 22">SB22</strain>
    </source>
</reference>
<dbReference type="Pfam" id="PF07536">
    <property type="entry name" value="HWE_HK"/>
    <property type="match status" value="1"/>
</dbReference>
<dbReference type="InterPro" id="IPR001789">
    <property type="entry name" value="Sig_transdc_resp-reg_receiver"/>
</dbReference>
<keyword evidence="4 16" id="KW-0597">Phosphoprotein</keyword>
<dbReference type="Proteomes" id="UP000019486">
    <property type="component" value="Unassembled WGS sequence"/>
</dbReference>
<evidence type="ECO:0000259" key="19">
    <source>
        <dbReference type="PROSITE" id="PS50112"/>
    </source>
</evidence>
<dbReference type="InterPro" id="IPR035965">
    <property type="entry name" value="PAS-like_dom_sf"/>
</dbReference>
<evidence type="ECO:0000256" key="6">
    <source>
        <dbReference type="ARBA" id="ARBA00022630"/>
    </source>
</evidence>
<dbReference type="InterPro" id="IPR036890">
    <property type="entry name" value="HATPase_C_sf"/>
</dbReference>
<evidence type="ECO:0000256" key="1">
    <source>
        <dbReference type="ARBA" id="ARBA00000085"/>
    </source>
</evidence>
<dbReference type="Pfam" id="PF08448">
    <property type="entry name" value="PAS_4"/>
    <property type="match status" value="1"/>
</dbReference>